<dbReference type="AlphaFoldDB" id="B0YDZ1"/>
<dbReference type="HOGENOM" id="CLU_044876_3_3_1"/>
<dbReference type="Gene3D" id="3.90.25.10">
    <property type="entry name" value="UDP-galactose 4-epimerase, domain 1"/>
    <property type="match status" value="1"/>
</dbReference>
<dbReference type="PhylomeDB" id="B0YDZ1"/>
<evidence type="ECO:0000256" key="2">
    <source>
        <dbReference type="ARBA" id="ARBA00023002"/>
    </source>
</evidence>
<dbReference type="InterPro" id="IPR036291">
    <property type="entry name" value="NAD(P)-bd_dom_sf"/>
</dbReference>
<name>B0YDZ1_ASPFC</name>
<organism evidence="4 5">
    <name type="scientific">Aspergillus fumigatus (strain CBS 144.89 / FGSC A1163 / CEA10)</name>
    <name type="common">Neosartorya fumigata</name>
    <dbReference type="NCBI Taxonomy" id="451804"/>
    <lineage>
        <taxon>Eukaryota</taxon>
        <taxon>Fungi</taxon>
        <taxon>Dikarya</taxon>
        <taxon>Ascomycota</taxon>
        <taxon>Pezizomycotina</taxon>
        <taxon>Eurotiomycetes</taxon>
        <taxon>Eurotiomycetidae</taxon>
        <taxon>Eurotiales</taxon>
        <taxon>Aspergillaceae</taxon>
        <taxon>Aspergillus</taxon>
        <taxon>Aspergillus subgen. Fumigati</taxon>
    </lineage>
</organism>
<dbReference type="InterPro" id="IPR051609">
    <property type="entry name" value="NmrA/Isoflavone_reductase-like"/>
</dbReference>
<dbReference type="Gene3D" id="3.40.50.720">
    <property type="entry name" value="NAD(P)-binding Rossmann-like Domain"/>
    <property type="match status" value="1"/>
</dbReference>
<dbReference type="Pfam" id="PF05368">
    <property type="entry name" value="NmrA"/>
    <property type="match status" value="1"/>
</dbReference>
<gene>
    <name evidence="4" type="ORF">AFUB_097290</name>
</gene>
<feature type="domain" description="NmrA-like" evidence="3">
    <location>
        <begin position="5"/>
        <end position="229"/>
    </location>
</feature>
<keyword evidence="2" id="KW-0560">Oxidoreductase</keyword>
<dbReference type="SUPFAM" id="SSF51735">
    <property type="entry name" value="NAD(P)-binding Rossmann-fold domains"/>
    <property type="match status" value="1"/>
</dbReference>
<proteinExistence type="predicted"/>
<reference evidence="4 5" key="1">
    <citation type="journal article" date="2008" name="PLoS Genet.">
        <title>Genomic islands in the pathogenic filamentous fungus Aspergillus fumigatus.</title>
        <authorList>
            <person name="Fedorova N.D."/>
            <person name="Khaldi N."/>
            <person name="Joardar V.S."/>
            <person name="Maiti R."/>
            <person name="Amedeo P."/>
            <person name="Anderson M.J."/>
            <person name="Crabtree J."/>
            <person name="Silva J.C."/>
            <person name="Badger J.H."/>
            <person name="Albarraq A."/>
            <person name="Angiuoli S."/>
            <person name="Bussey H."/>
            <person name="Bowyer P."/>
            <person name="Cotty P.J."/>
            <person name="Dyer P.S."/>
            <person name="Egan A."/>
            <person name="Galens K."/>
            <person name="Fraser-Liggett C.M."/>
            <person name="Haas B.J."/>
            <person name="Inman J.M."/>
            <person name="Kent R."/>
            <person name="Lemieux S."/>
            <person name="Malavazi I."/>
            <person name="Orvis J."/>
            <person name="Roemer T."/>
            <person name="Ronning C.M."/>
            <person name="Sundaram J.P."/>
            <person name="Sutton G."/>
            <person name="Turner G."/>
            <person name="Venter J.C."/>
            <person name="White O.R."/>
            <person name="Whitty B.R."/>
            <person name="Youngman P."/>
            <person name="Wolfe K.H."/>
            <person name="Goldman G.H."/>
            <person name="Wortman J.R."/>
            <person name="Jiang B."/>
            <person name="Denning D.W."/>
            <person name="Nierman W.C."/>
        </authorList>
    </citation>
    <scope>NUCLEOTIDE SEQUENCE [LARGE SCALE GENOMIC DNA]</scope>
    <source>
        <strain evidence="5">CBS 144.89 / FGSC A1163 / CEA10</strain>
    </source>
</reference>
<evidence type="ECO:0000256" key="1">
    <source>
        <dbReference type="ARBA" id="ARBA00022857"/>
    </source>
</evidence>
<dbReference type="OrthoDB" id="9974981at2759"/>
<dbReference type="PANTHER" id="PTHR47706:SF9">
    <property type="entry name" value="NMRA-LIKE DOMAIN-CONTAINING PROTEIN-RELATED"/>
    <property type="match status" value="1"/>
</dbReference>
<dbReference type="CDD" id="cd05259">
    <property type="entry name" value="PCBER_SDR_a"/>
    <property type="match status" value="1"/>
</dbReference>
<dbReference type="EMBL" id="DS499602">
    <property type="protein sequence ID" value="EDP47875.1"/>
    <property type="molecule type" value="Genomic_DNA"/>
</dbReference>
<sequence length="297" mass="32674">MAYKNIVLVGAGNIGRIILRGLEDSSQFNITVLSRKESSAVFPDSVNVWKTDYSKSDLEAAFTGQDVVISALGALGFTEQRKLVDAAVQSGVKRFLPSEFSCNSQNGAVIELLPLFQQKADIIQYLKSKESTGLTWTSLVTSLLFDWGLENGFLGYDISSWTATIWDDGNKKFTLTNEGHLSKAVVSVLQRPNETKNQILYIASVETSQNEILNAFETVTGCKWSIIRTTTEEQVTEARMKLSKGDFDGALTLVRATSYSNLPGLKSNYAKGFKVANDILGLEWANVEDTVRTVVSK</sequence>
<keyword evidence="5" id="KW-1185">Reference proteome</keyword>
<dbReference type="VEuPathDB" id="FungiDB:AFUB_097290"/>
<dbReference type="InterPro" id="IPR045312">
    <property type="entry name" value="PCBER-like"/>
</dbReference>
<dbReference type="Proteomes" id="UP000001699">
    <property type="component" value="Unassembled WGS sequence"/>
</dbReference>
<dbReference type="PANTHER" id="PTHR47706">
    <property type="entry name" value="NMRA-LIKE FAMILY PROTEIN"/>
    <property type="match status" value="1"/>
</dbReference>
<protein>
    <submittedName>
        <fullName evidence="4">Isoflavone reductase family protein</fullName>
    </submittedName>
</protein>
<dbReference type="GO" id="GO:0016491">
    <property type="term" value="F:oxidoreductase activity"/>
    <property type="evidence" value="ECO:0007669"/>
    <property type="project" value="UniProtKB-KW"/>
</dbReference>
<accession>B0YDZ1</accession>
<evidence type="ECO:0000313" key="4">
    <source>
        <dbReference type="EMBL" id="EDP47875.1"/>
    </source>
</evidence>
<evidence type="ECO:0000259" key="3">
    <source>
        <dbReference type="Pfam" id="PF05368"/>
    </source>
</evidence>
<evidence type="ECO:0000313" key="5">
    <source>
        <dbReference type="Proteomes" id="UP000001699"/>
    </source>
</evidence>
<keyword evidence="1" id="KW-0521">NADP</keyword>
<dbReference type="InterPro" id="IPR008030">
    <property type="entry name" value="NmrA-like"/>
</dbReference>